<gene>
    <name evidence="3" type="ORF">HPC62_09255</name>
</gene>
<dbReference type="AlphaFoldDB" id="A0A6M8B5W1"/>
<evidence type="ECO:0000256" key="1">
    <source>
        <dbReference type="ARBA" id="ARBA00022801"/>
    </source>
</evidence>
<dbReference type="KEGG" id="theu:HPC62_09255"/>
<dbReference type="InterPro" id="IPR050287">
    <property type="entry name" value="MTA/SAH_deaminase"/>
</dbReference>
<protein>
    <submittedName>
        <fullName evidence="3">Amidohydrolase</fullName>
    </submittedName>
</protein>
<dbReference type="PANTHER" id="PTHR43794">
    <property type="entry name" value="AMINOHYDROLASE SSNA-RELATED"/>
    <property type="match status" value="1"/>
</dbReference>
<dbReference type="PANTHER" id="PTHR43794:SF11">
    <property type="entry name" value="AMIDOHYDROLASE-RELATED DOMAIN-CONTAINING PROTEIN"/>
    <property type="match status" value="1"/>
</dbReference>
<proteinExistence type="predicted"/>
<dbReference type="InterPro" id="IPR006680">
    <property type="entry name" value="Amidohydro-rel"/>
</dbReference>
<name>A0A6M8B5W1_9CYAN</name>
<dbReference type="Pfam" id="PF01979">
    <property type="entry name" value="Amidohydro_1"/>
    <property type="match status" value="1"/>
</dbReference>
<feature type="domain" description="Amidohydrolase-related" evidence="2">
    <location>
        <begin position="67"/>
        <end position="409"/>
    </location>
</feature>
<dbReference type="GO" id="GO:0016810">
    <property type="term" value="F:hydrolase activity, acting on carbon-nitrogen (but not peptide) bonds"/>
    <property type="evidence" value="ECO:0007669"/>
    <property type="project" value="InterPro"/>
</dbReference>
<dbReference type="InterPro" id="IPR011059">
    <property type="entry name" value="Metal-dep_hydrolase_composite"/>
</dbReference>
<reference evidence="3 4" key="1">
    <citation type="submission" date="2020-05" db="EMBL/GenBank/DDBJ databases">
        <title>Complete genome sequence of of a novel Thermoleptolyngbya strain isolated from hot springs of Ganzi, Sichuan China.</title>
        <authorList>
            <person name="Tang J."/>
            <person name="Daroch M."/>
            <person name="Li L."/>
            <person name="Waleron K."/>
            <person name="Waleron M."/>
            <person name="Waleron M."/>
        </authorList>
    </citation>
    <scope>NUCLEOTIDE SEQUENCE [LARGE SCALE GENOMIC DNA]</scope>
    <source>
        <strain evidence="3 4">PKUAC-SCTA183</strain>
    </source>
</reference>
<dbReference type="Proteomes" id="UP000505210">
    <property type="component" value="Chromosome"/>
</dbReference>
<keyword evidence="1 3" id="KW-0378">Hydrolase</keyword>
<dbReference type="Gene3D" id="2.30.40.10">
    <property type="entry name" value="Urease, subunit C, domain 1"/>
    <property type="match status" value="1"/>
</dbReference>
<sequence>MHPAQGFCYRAILRVKPLTGYTIRQAWIASETGYDTVDVQIEGGRIANIAPQLDPVGIVVDGRDKLLLPGFVNAHTHSSELWQRGAILPYPLELWLAELYDFAPADPEQVYLSAIGTAVETLLSGGTTVVDHLTIMPGQELETIGAAVKGYREAGIRAFVAPLIQDQSLPSSIPTGGTVQVYEPYARTAQETLEMMSEAIAQFHRPDDGIYIVMAPTGPQLCSDELFAGCNELSDRHGLCRHTHLLESKAQKLLAEEKYGCTAVEYLKRLEFLGPRTSLAHCVWLNDHDIQLLAATQSTVVHNPLSNLRLGSGIAPILKYRQAGVNVTFGCDGSASNDSQDLLEAIKIGSILHNVTDFDYRHWITPRQAVSMAALGGATGLGMQDQIGSLDVGKLADLVLYDLTSLSLLPRTDPIGLLVLGRPVQAVHSAWVGGRQVIADGNMTTVNVHQLRQELFARSQWAVDRQSPTRDALEARYRSVMGLQGD</sequence>
<dbReference type="SUPFAM" id="SSF51338">
    <property type="entry name" value="Composite domain of metallo-dependent hydrolases"/>
    <property type="match status" value="2"/>
</dbReference>
<dbReference type="InterPro" id="IPR032466">
    <property type="entry name" value="Metal_Hydrolase"/>
</dbReference>
<dbReference type="Gene3D" id="3.20.20.140">
    <property type="entry name" value="Metal-dependent hydrolases"/>
    <property type="match status" value="1"/>
</dbReference>
<evidence type="ECO:0000313" key="4">
    <source>
        <dbReference type="Proteomes" id="UP000505210"/>
    </source>
</evidence>
<dbReference type="CDD" id="cd01298">
    <property type="entry name" value="ATZ_TRZ_like"/>
    <property type="match status" value="1"/>
</dbReference>
<organism evidence="3 4">
    <name type="scientific">Thermoleptolyngbya sichuanensis A183</name>
    <dbReference type="NCBI Taxonomy" id="2737172"/>
    <lineage>
        <taxon>Bacteria</taxon>
        <taxon>Bacillati</taxon>
        <taxon>Cyanobacteriota</taxon>
        <taxon>Cyanophyceae</taxon>
        <taxon>Oculatellales</taxon>
        <taxon>Oculatellaceae</taxon>
        <taxon>Thermoleptolyngbya</taxon>
        <taxon>Thermoleptolyngbya sichuanensis</taxon>
    </lineage>
</organism>
<accession>A0A6M8B5W1</accession>
<evidence type="ECO:0000313" key="3">
    <source>
        <dbReference type="EMBL" id="QKD82344.1"/>
    </source>
</evidence>
<dbReference type="SUPFAM" id="SSF51556">
    <property type="entry name" value="Metallo-dependent hydrolases"/>
    <property type="match status" value="1"/>
</dbReference>
<keyword evidence="4" id="KW-1185">Reference proteome</keyword>
<evidence type="ECO:0000259" key="2">
    <source>
        <dbReference type="Pfam" id="PF01979"/>
    </source>
</evidence>
<dbReference type="EMBL" id="CP053661">
    <property type="protein sequence ID" value="QKD82344.1"/>
    <property type="molecule type" value="Genomic_DNA"/>
</dbReference>